<gene>
    <name evidence="1" type="ORF">DILT_LOCUS18257</name>
</gene>
<dbReference type="AlphaFoldDB" id="A0A3P7R9R1"/>
<dbReference type="EMBL" id="UYRU01098754">
    <property type="protein sequence ID" value="VDN40482.1"/>
    <property type="molecule type" value="Genomic_DNA"/>
</dbReference>
<accession>A0A3P7R9R1</accession>
<dbReference type="PANTHER" id="PTHR47027:SF20">
    <property type="entry name" value="REVERSE TRANSCRIPTASE-LIKE PROTEIN WITH RNA-DIRECTED DNA POLYMERASE DOMAIN"/>
    <property type="match status" value="1"/>
</dbReference>
<name>A0A3P7R9R1_DIBLA</name>
<reference evidence="1 2" key="1">
    <citation type="submission" date="2018-11" db="EMBL/GenBank/DDBJ databases">
        <authorList>
            <consortium name="Pathogen Informatics"/>
        </authorList>
    </citation>
    <scope>NUCLEOTIDE SEQUENCE [LARGE SCALE GENOMIC DNA]</scope>
</reference>
<proteinExistence type="predicted"/>
<dbReference type="OrthoDB" id="6255742at2759"/>
<sequence length="73" mass="8361">MVDNGIRWCVTKIIAVIKAYYRSTTAQVLVHNNLSEPFAIRSGVRQGCILSPILFNCTIDWGFEKALKEKLRY</sequence>
<evidence type="ECO:0000313" key="2">
    <source>
        <dbReference type="Proteomes" id="UP000281553"/>
    </source>
</evidence>
<keyword evidence="2" id="KW-1185">Reference proteome</keyword>
<protein>
    <submittedName>
        <fullName evidence="1">Uncharacterized protein</fullName>
    </submittedName>
</protein>
<dbReference type="Proteomes" id="UP000281553">
    <property type="component" value="Unassembled WGS sequence"/>
</dbReference>
<organism evidence="1 2">
    <name type="scientific">Dibothriocephalus latus</name>
    <name type="common">Fish tapeworm</name>
    <name type="synonym">Diphyllobothrium latum</name>
    <dbReference type="NCBI Taxonomy" id="60516"/>
    <lineage>
        <taxon>Eukaryota</taxon>
        <taxon>Metazoa</taxon>
        <taxon>Spiralia</taxon>
        <taxon>Lophotrochozoa</taxon>
        <taxon>Platyhelminthes</taxon>
        <taxon>Cestoda</taxon>
        <taxon>Eucestoda</taxon>
        <taxon>Diphyllobothriidea</taxon>
        <taxon>Diphyllobothriidae</taxon>
        <taxon>Dibothriocephalus</taxon>
    </lineage>
</organism>
<dbReference type="PANTHER" id="PTHR47027">
    <property type="entry name" value="REVERSE TRANSCRIPTASE DOMAIN-CONTAINING PROTEIN"/>
    <property type="match status" value="1"/>
</dbReference>
<evidence type="ECO:0000313" key="1">
    <source>
        <dbReference type="EMBL" id="VDN40482.1"/>
    </source>
</evidence>